<dbReference type="EMBL" id="CAUYUJ010007552">
    <property type="protein sequence ID" value="CAK0821130.1"/>
    <property type="molecule type" value="Genomic_DNA"/>
</dbReference>
<dbReference type="Proteomes" id="UP001189429">
    <property type="component" value="Unassembled WGS sequence"/>
</dbReference>
<keyword evidence="3" id="KW-1185">Reference proteome</keyword>
<protein>
    <submittedName>
        <fullName evidence="2">Uncharacterized protein</fullName>
    </submittedName>
</protein>
<organism evidence="2 3">
    <name type="scientific">Prorocentrum cordatum</name>
    <dbReference type="NCBI Taxonomy" id="2364126"/>
    <lineage>
        <taxon>Eukaryota</taxon>
        <taxon>Sar</taxon>
        <taxon>Alveolata</taxon>
        <taxon>Dinophyceae</taxon>
        <taxon>Prorocentrales</taxon>
        <taxon>Prorocentraceae</taxon>
        <taxon>Prorocentrum</taxon>
    </lineage>
</organism>
<name>A0ABN9RPH9_9DINO</name>
<feature type="non-terminal residue" evidence="2">
    <location>
        <position position="237"/>
    </location>
</feature>
<feature type="compositionally biased region" description="Basic and acidic residues" evidence="1">
    <location>
        <begin position="59"/>
        <end position="68"/>
    </location>
</feature>
<feature type="non-terminal residue" evidence="2">
    <location>
        <position position="1"/>
    </location>
</feature>
<accession>A0ABN9RPH9</accession>
<sequence length="237" mass="26010">HRQLDPVEVNSALLPTSLSQPRPCMEIGEAGSWRPVRLQGSRARSLNGGKDLQPDDEEKSLQDREQLKETGGARVQASAAGFEGVEPKEQKLGVKGAGLSRDFSGGAARCCPKVVAELKKETKGARGLDRDREKKVDEESVAMAHQRQTWGPPAPVVYEAMMENTSTKEIGAMNRKSLEAVKMTFTDVPPDYPRLCRFESCKDDKTIKLATALDDLAEERVVLDRFKAMGAIVIQGM</sequence>
<reference evidence="2" key="1">
    <citation type="submission" date="2023-10" db="EMBL/GenBank/DDBJ databases">
        <authorList>
            <person name="Chen Y."/>
            <person name="Shah S."/>
            <person name="Dougan E. K."/>
            <person name="Thang M."/>
            <person name="Chan C."/>
        </authorList>
    </citation>
    <scope>NUCLEOTIDE SEQUENCE [LARGE SCALE GENOMIC DNA]</scope>
</reference>
<evidence type="ECO:0000313" key="3">
    <source>
        <dbReference type="Proteomes" id="UP001189429"/>
    </source>
</evidence>
<comment type="caution">
    <text evidence="2">The sequence shown here is derived from an EMBL/GenBank/DDBJ whole genome shotgun (WGS) entry which is preliminary data.</text>
</comment>
<evidence type="ECO:0000313" key="2">
    <source>
        <dbReference type="EMBL" id="CAK0821130.1"/>
    </source>
</evidence>
<feature type="compositionally biased region" description="Basic and acidic residues" evidence="1">
    <location>
        <begin position="125"/>
        <end position="138"/>
    </location>
</feature>
<feature type="region of interest" description="Disordered" evidence="1">
    <location>
        <begin position="125"/>
        <end position="148"/>
    </location>
</feature>
<feature type="region of interest" description="Disordered" evidence="1">
    <location>
        <begin position="1"/>
        <end position="74"/>
    </location>
</feature>
<gene>
    <name evidence="2" type="ORF">PCOR1329_LOCUS22540</name>
</gene>
<proteinExistence type="predicted"/>
<evidence type="ECO:0000256" key="1">
    <source>
        <dbReference type="SAM" id="MobiDB-lite"/>
    </source>
</evidence>